<evidence type="ECO:0000313" key="1">
    <source>
        <dbReference type="EMBL" id="KAG5414578.1"/>
    </source>
</evidence>
<organism evidence="1 2">
    <name type="scientific">Brassica rapa subsp. trilocularis</name>
    <dbReference type="NCBI Taxonomy" id="1813537"/>
    <lineage>
        <taxon>Eukaryota</taxon>
        <taxon>Viridiplantae</taxon>
        <taxon>Streptophyta</taxon>
        <taxon>Embryophyta</taxon>
        <taxon>Tracheophyta</taxon>
        <taxon>Spermatophyta</taxon>
        <taxon>Magnoliopsida</taxon>
        <taxon>eudicotyledons</taxon>
        <taxon>Gunneridae</taxon>
        <taxon>Pentapetalae</taxon>
        <taxon>rosids</taxon>
        <taxon>malvids</taxon>
        <taxon>Brassicales</taxon>
        <taxon>Brassicaceae</taxon>
        <taxon>Brassiceae</taxon>
        <taxon>Brassica</taxon>
    </lineage>
</organism>
<sequence>MAQIPTCQIDASWINNGSVSGLGWSLKDQMGIELFGLPKDARTRGYLFTHIDQTQIDGSALRRIGSFTIHLI</sequence>
<evidence type="ECO:0000313" key="2">
    <source>
        <dbReference type="Proteomes" id="UP000823674"/>
    </source>
</evidence>
<dbReference type="EMBL" id="JADBGQ010000001">
    <property type="protein sequence ID" value="KAG5414578.1"/>
    <property type="molecule type" value="Genomic_DNA"/>
</dbReference>
<name>A0ABQ7NUQ1_BRACM</name>
<proteinExistence type="predicted"/>
<comment type="caution">
    <text evidence="1">The sequence shown here is derived from an EMBL/GenBank/DDBJ whole genome shotgun (WGS) entry which is preliminary data.</text>
</comment>
<accession>A0ABQ7NUQ1</accession>
<dbReference type="Proteomes" id="UP000823674">
    <property type="component" value="Chromosome A01"/>
</dbReference>
<keyword evidence="2" id="KW-1185">Reference proteome</keyword>
<reference evidence="1 2" key="1">
    <citation type="submission" date="2021-03" db="EMBL/GenBank/DDBJ databases">
        <authorList>
            <person name="King G.J."/>
            <person name="Bancroft I."/>
            <person name="Baten A."/>
            <person name="Bloomfield J."/>
            <person name="Borpatragohain P."/>
            <person name="He Z."/>
            <person name="Irish N."/>
            <person name="Irwin J."/>
            <person name="Liu K."/>
            <person name="Mauleon R.P."/>
            <person name="Moore J."/>
            <person name="Morris R."/>
            <person name="Ostergaard L."/>
            <person name="Wang B."/>
            <person name="Wells R."/>
        </authorList>
    </citation>
    <scope>NUCLEOTIDE SEQUENCE [LARGE SCALE GENOMIC DNA]</scope>
    <source>
        <strain evidence="1">R-o-18</strain>
        <tissue evidence="1">Leaf</tissue>
    </source>
</reference>
<protein>
    <submittedName>
        <fullName evidence="1">Uncharacterized protein</fullName>
    </submittedName>
</protein>
<gene>
    <name evidence="1" type="primary">A01p030460.1_BraROA</name>
    <name evidence="1" type="ORF">IGI04_002145</name>
</gene>